<dbReference type="AlphaFoldDB" id="A0A4R2BEI9"/>
<sequence length="85" mass="10277">MDYVHLLNRYRQVWNNRQLPGINEEETLREAIRRDLTDENSHPRVRRPLHEKYFMATRRIAESSLTDEDKVKLIQLHASLCTEMQ</sequence>
<gene>
    <name evidence="1" type="ORF">EV146_10654</name>
</gene>
<keyword evidence="2" id="KW-1185">Reference proteome</keyword>
<evidence type="ECO:0000313" key="2">
    <source>
        <dbReference type="Proteomes" id="UP000295689"/>
    </source>
</evidence>
<dbReference type="Proteomes" id="UP000295689">
    <property type="component" value="Unassembled WGS sequence"/>
</dbReference>
<evidence type="ECO:0000313" key="1">
    <source>
        <dbReference type="EMBL" id="TCN24855.1"/>
    </source>
</evidence>
<name>A0A4R2BEI9_9BACI</name>
<proteinExistence type="predicted"/>
<protein>
    <submittedName>
        <fullName evidence="1">Uncharacterized protein</fullName>
    </submittedName>
</protein>
<comment type="caution">
    <text evidence="1">The sequence shown here is derived from an EMBL/GenBank/DDBJ whole genome shotgun (WGS) entry which is preliminary data.</text>
</comment>
<accession>A0A4R2BEI9</accession>
<dbReference type="EMBL" id="SLVV01000006">
    <property type="protein sequence ID" value="TCN24855.1"/>
    <property type="molecule type" value="Genomic_DNA"/>
</dbReference>
<reference evidence="1 2" key="1">
    <citation type="journal article" date="2015" name="Stand. Genomic Sci.">
        <title>Genomic Encyclopedia of Bacterial and Archaeal Type Strains, Phase III: the genomes of soil and plant-associated and newly described type strains.</title>
        <authorList>
            <person name="Whitman W.B."/>
            <person name="Woyke T."/>
            <person name="Klenk H.P."/>
            <person name="Zhou Y."/>
            <person name="Lilburn T.G."/>
            <person name="Beck B.J."/>
            <person name="De Vos P."/>
            <person name="Vandamme P."/>
            <person name="Eisen J.A."/>
            <person name="Garrity G."/>
            <person name="Hugenholtz P."/>
            <person name="Kyrpides N.C."/>
        </authorList>
    </citation>
    <scope>NUCLEOTIDE SEQUENCE [LARGE SCALE GENOMIC DNA]</scope>
    <source>
        <strain evidence="1 2">CV53</strain>
    </source>
</reference>
<organism evidence="1 2">
    <name type="scientific">Mesobacillus foraminis</name>
    <dbReference type="NCBI Taxonomy" id="279826"/>
    <lineage>
        <taxon>Bacteria</taxon>
        <taxon>Bacillati</taxon>
        <taxon>Bacillota</taxon>
        <taxon>Bacilli</taxon>
        <taxon>Bacillales</taxon>
        <taxon>Bacillaceae</taxon>
        <taxon>Mesobacillus</taxon>
    </lineage>
</organism>